<evidence type="ECO:0000259" key="1">
    <source>
        <dbReference type="Pfam" id="PF05043"/>
    </source>
</evidence>
<dbReference type="InterPro" id="IPR007737">
    <property type="entry name" value="Mga_HTH"/>
</dbReference>
<name>A0AAF0CUE1_9ENTE</name>
<sequence>MLDLLLKKNEYMCLTLFESLAQNNRLEKTELLDQLTININTFSRYIDTINSDLRDIVLDSPIFIRHTSELVEIIYEGSLSFYTIYCRLAHLYLDVSNSYRLICSLLQKNKQHTHSLLLQLNLSKSYLNKLIARINVYIKRTQIKISQRNGEIFFYGPETHIIFFEFLMQQFISTFSLAPSENSILSSDIMTSPKKIAYYHADKINEIRLNEVQKIFKKRYYSLHKINIPNPYIKPILTIMLTQTNLVNDFFTIMPLTEDTRLFANLIPRLLSSRLDSSDTRHAIVQVLLEENNTMTKDLVHLTQKLVDNFIPNLDTSQDIFYDFLYVAHLHTVYLALLNFDIKSLFANKHSDSCEFTDANHPLYTKLVSLFEDPKTCANMSYKARQIITNNKKIFIDACYTVIRSFQHPVLKLSLDFINNLSFEYFLQNRLNNTFNRSLEFVQDIYQSDLIISDHLVTIPYTSHFFSFINTHSSKKMSELHSLITVMLNNKALSDDYTN</sequence>
<proteinExistence type="predicted"/>
<dbReference type="Pfam" id="PF05043">
    <property type="entry name" value="Mga"/>
    <property type="match status" value="1"/>
</dbReference>
<accession>A0AAF0CUE1</accession>
<dbReference type="EMBL" id="CP110232">
    <property type="protein sequence ID" value="WEG73085.1"/>
    <property type="molecule type" value="Genomic_DNA"/>
</dbReference>
<dbReference type="RefSeq" id="WP_275468887.1">
    <property type="nucleotide sequence ID" value="NZ_CP110232.1"/>
</dbReference>
<keyword evidence="3" id="KW-1185">Reference proteome</keyword>
<dbReference type="Proteomes" id="UP001179647">
    <property type="component" value="Chromosome"/>
</dbReference>
<protein>
    <submittedName>
        <fullName evidence="2">Helix-turn-helix domain-containing protein</fullName>
    </submittedName>
</protein>
<organism evidence="2 3">
    <name type="scientific">Vagococcus intermedius</name>
    <dbReference type="NCBI Taxonomy" id="2991418"/>
    <lineage>
        <taxon>Bacteria</taxon>
        <taxon>Bacillati</taxon>
        <taxon>Bacillota</taxon>
        <taxon>Bacilli</taxon>
        <taxon>Lactobacillales</taxon>
        <taxon>Enterococcaceae</taxon>
        <taxon>Vagococcus</taxon>
    </lineage>
</organism>
<dbReference type="AlphaFoldDB" id="A0AAF0CUE1"/>
<reference evidence="2" key="1">
    <citation type="submission" date="2022-10" db="EMBL/GenBank/DDBJ databases">
        <title>Vagococcus sp. isolated from poultry meat.</title>
        <authorList>
            <person name="Johansson P."/>
            <person name="Bjorkroth J."/>
        </authorList>
    </citation>
    <scope>NUCLEOTIDE SEQUENCE</scope>
    <source>
        <strain evidence="2">STAA11</strain>
    </source>
</reference>
<dbReference type="KEGG" id="vie:OL234_08965"/>
<feature type="domain" description="Mga helix-turn-helix" evidence="1">
    <location>
        <begin position="88"/>
        <end position="164"/>
    </location>
</feature>
<evidence type="ECO:0000313" key="3">
    <source>
        <dbReference type="Proteomes" id="UP001179647"/>
    </source>
</evidence>
<gene>
    <name evidence="2" type="ORF">OL234_08965</name>
</gene>
<evidence type="ECO:0000313" key="2">
    <source>
        <dbReference type="EMBL" id="WEG73085.1"/>
    </source>
</evidence>